<dbReference type="SUPFAM" id="SSF51004">
    <property type="entry name" value="C-terminal (heme d1) domain of cytochrome cd1-nitrite reductase"/>
    <property type="match status" value="1"/>
</dbReference>
<dbReference type="InterPro" id="IPR015943">
    <property type="entry name" value="WD40/YVTN_repeat-like_dom_sf"/>
</dbReference>
<dbReference type="InterPro" id="IPR019405">
    <property type="entry name" value="Lactonase_7-beta_prop"/>
</dbReference>
<dbReference type="InterPro" id="IPR050282">
    <property type="entry name" value="Cycloisomerase_2"/>
</dbReference>
<dbReference type="Proteomes" id="UP001499938">
    <property type="component" value="Unassembled WGS sequence"/>
</dbReference>
<accession>A0ABN2LLJ0</accession>
<dbReference type="PANTHER" id="PTHR30344:SF1">
    <property type="entry name" value="6-PHOSPHOGLUCONOLACTONASE"/>
    <property type="match status" value="1"/>
</dbReference>
<gene>
    <name evidence="2" type="ORF">GCM10009811_15770</name>
</gene>
<dbReference type="RefSeq" id="WP_344083267.1">
    <property type="nucleotide sequence ID" value="NZ_BAAAPO010000025.1"/>
</dbReference>
<evidence type="ECO:0000313" key="2">
    <source>
        <dbReference type="EMBL" id="GAA1791856.1"/>
    </source>
</evidence>
<dbReference type="EMBL" id="BAAAPO010000025">
    <property type="protein sequence ID" value="GAA1791856.1"/>
    <property type="molecule type" value="Genomic_DNA"/>
</dbReference>
<evidence type="ECO:0000313" key="3">
    <source>
        <dbReference type="Proteomes" id="UP001499938"/>
    </source>
</evidence>
<name>A0ABN2LLJ0_9MICO</name>
<dbReference type="Pfam" id="PF10282">
    <property type="entry name" value="Lactonase"/>
    <property type="match status" value="1"/>
</dbReference>
<evidence type="ECO:0000256" key="1">
    <source>
        <dbReference type="ARBA" id="ARBA00005564"/>
    </source>
</evidence>
<dbReference type="Gene3D" id="2.130.10.10">
    <property type="entry name" value="YVTN repeat-like/Quinoprotein amine dehydrogenase"/>
    <property type="match status" value="1"/>
</dbReference>
<comment type="similarity">
    <text evidence="1">Belongs to the cycloisomerase 2 family.</text>
</comment>
<proteinExistence type="inferred from homology"/>
<organism evidence="2 3">
    <name type="scientific">Nostocoides veronense</name>
    <dbReference type="NCBI Taxonomy" id="330836"/>
    <lineage>
        <taxon>Bacteria</taxon>
        <taxon>Bacillati</taxon>
        <taxon>Actinomycetota</taxon>
        <taxon>Actinomycetes</taxon>
        <taxon>Micrococcales</taxon>
        <taxon>Intrasporangiaceae</taxon>
        <taxon>Nostocoides</taxon>
    </lineage>
</organism>
<reference evidence="2 3" key="1">
    <citation type="journal article" date="2019" name="Int. J. Syst. Evol. Microbiol.">
        <title>The Global Catalogue of Microorganisms (GCM) 10K type strain sequencing project: providing services to taxonomists for standard genome sequencing and annotation.</title>
        <authorList>
            <consortium name="The Broad Institute Genomics Platform"/>
            <consortium name="The Broad Institute Genome Sequencing Center for Infectious Disease"/>
            <person name="Wu L."/>
            <person name="Ma J."/>
        </authorList>
    </citation>
    <scope>NUCLEOTIDE SEQUENCE [LARGE SCALE GENOMIC DNA]</scope>
    <source>
        <strain evidence="2 3">JCM 15592</strain>
    </source>
</reference>
<keyword evidence="3" id="KW-1185">Reference proteome</keyword>
<comment type="caution">
    <text evidence="2">The sequence shown here is derived from an EMBL/GenBank/DDBJ whole genome shotgun (WGS) entry which is preliminary data.</text>
</comment>
<sequence>MNELVLTANAGDGTISALSLDRAQGRLVPLATSGQLPGCGTFAVDQATGLVYAAYKGDPAGIATLRLDRASGELTEVRRRPAGGSLTYLSLAHEGRFLLGVSYAVGHAWVWPVTDGVIGEPVGEFSYRNLHCIVVDGTCVYAVSLGEDLIAQFTLSADGVLAPMEPLVAEAPRGSGPRHLILDGANAYLVTEFSGEVIRYARSADGPLTRAEAVDVVVPDSGLAPSAYGLDPKTEPLIWGADVHRAGPWLLSSERSSSIITSTALGEGGTLGEPTAYTPTEAQPRGFAVTADGEYAVAVGERSTHAALSRVEADGSLTLLDRAPIGAAANWVRILT</sequence>
<protein>
    <submittedName>
        <fullName evidence="2">Beta-propeller fold lactonase family protein</fullName>
    </submittedName>
</protein>
<dbReference type="PANTHER" id="PTHR30344">
    <property type="entry name" value="6-PHOSPHOGLUCONOLACTONASE-RELATED"/>
    <property type="match status" value="1"/>
</dbReference>
<dbReference type="InterPro" id="IPR011048">
    <property type="entry name" value="Haem_d1_sf"/>
</dbReference>